<keyword evidence="7" id="KW-0539">Nucleus</keyword>
<evidence type="ECO:0000256" key="4">
    <source>
        <dbReference type="ARBA" id="ARBA00022729"/>
    </source>
</evidence>
<organism evidence="10 11">
    <name type="scientific">Operophtera brumata</name>
    <name type="common">Winter moth</name>
    <name type="synonym">Phalaena brumata</name>
    <dbReference type="NCBI Taxonomy" id="104452"/>
    <lineage>
        <taxon>Eukaryota</taxon>
        <taxon>Metazoa</taxon>
        <taxon>Ecdysozoa</taxon>
        <taxon>Arthropoda</taxon>
        <taxon>Hexapoda</taxon>
        <taxon>Insecta</taxon>
        <taxon>Pterygota</taxon>
        <taxon>Neoptera</taxon>
        <taxon>Endopterygota</taxon>
        <taxon>Lepidoptera</taxon>
        <taxon>Glossata</taxon>
        <taxon>Ditrysia</taxon>
        <taxon>Geometroidea</taxon>
        <taxon>Geometridae</taxon>
        <taxon>Larentiinae</taxon>
        <taxon>Operophtera</taxon>
    </lineage>
</organism>
<feature type="compositionally biased region" description="Acidic residues" evidence="8">
    <location>
        <begin position="266"/>
        <end position="278"/>
    </location>
</feature>
<comment type="similarity">
    <text evidence="2">Belongs to the NEMP family.</text>
</comment>
<dbReference type="InterPro" id="IPR019358">
    <property type="entry name" value="NEMP_fam"/>
</dbReference>
<gene>
    <name evidence="10" type="ORF">OBRU01_21596</name>
</gene>
<comment type="subcellular location">
    <subcellularLocation>
        <location evidence="1">Nucleus inner membrane</location>
        <topology evidence="1">Multi-pass membrane protein</topology>
        <orientation evidence="1">Nucleoplasmic side</orientation>
    </subcellularLocation>
</comment>
<keyword evidence="4" id="KW-0732">Signal</keyword>
<reference evidence="10 11" key="1">
    <citation type="journal article" date="2015" name="Genome Biol. Evol.">
        <title>The genome of winter moth (Operophtera brumata) provides a genomic perspective on sexual dimorphism and phenology.</title>
        <authorList>
            <person name="Derks M.F."/>
            <person name="Smit S."/>
            <person name="Salis L."/>
            <person name="Schijlen E."/>
            <person name="Bossers A."/>
            <person name="Mateman C."/>
            <person name="Pijl A.S."/>
            <person name="de Ridder D."/>
            <person name="Groenen M.A."/>
            <person name="Visser M.E."/>
            <person name="Megens H.J."/>
        </authorList>
    </citation>
    <scope>NUCLEOTIDE SEQUENCE [LARGE SCALE GENOMIC DNA]</scope>
    <source>
        <strain evidence="10">WM2013NL</strain>
        <tissue evidence="10">Head and thorax</tissue>
    </source>
</reference>
<name>A0A0L7KSX5_OPEBR</name>
<evidence type="ECO:0000256" key="1">
    <source>
        <dbReference type="ARBA" id="ARBA00004575"/>
    </source>
</evidence>
<feature type="non-terminal residue" evidence="10">
    <location>
        <position position="1"/>
    </location>
</feature>
<keyword evidence="6 9" id="KW-0472">Membrane</keyword>
<keyword evidence="3 9" id="KW-0812">Transmembrane</keyword>
<evidence type="ECO:0000256" key="6">
    <source>
        <dbReference type="ARBA" id="ARBA00023136"/>
    </source>
</evidence>
<evidence type="ECO:0000256" key="9">
    <source>
        <dbReference type="SAM" id="Phobius"/>
    </source>
</evidence>
<feature type="non-terminal residue" evidence="10">
    <location>
        <position position="278"/>
    </location>
</feature>
<evidence type="ECO:0000313" key="11">
    <source>
        <dbReference type="Proteomes" id="UP000037510"/>
    </source>
</evidence>
<evidence type="ECO:0000256" key="3">
    <source>
        <dbReference type="ARBA" id="ARBA00022692"/>
    </source>
</evidence>
<keyword evidence="5 9" id="KW-1133">Transmembrane helix</keyword>
<proteinExistence type="inferred from homology"/>
<dbReference type="AlphaFoldDB" id="A0A0L7KSX5"/>
<evidence type="ECO:0000256" key="8">
    <source>
        <dbReference type="SAM" id="MobiDB-lite"/>
    </source>
</evidence>
<feature type="transmembrane region" description="Helical" evidence="9">
    <location>
        <begin position="39"/>
        <end position="62"/>
    </location>
</feature>
<keyword evidence="11" id="KW-1185">Reference proteome</keyword>
<dbReference type="PANTHER" id="PTHR13598:SF1">
    <property type="entry name" value="AT07567P-RELATED"/>
    <property type="match status" value="1"/>
</dbReference>
<protein>
    <submittedName>
        <fullName evidence="10">Uncharacterized protein</fullName>
    </submittedName>
</protein>
<dbReference type="Proteomes" id="UP000037510">
    <property type="component" value="Unassembled WGS sequence"/>
</dbReference>
<feature type="transmembrane region" description="Helical" evidence="9">
    <location>
        <begin position="127"/>
        <end position="149"/>
    </location>
</feature>
<sequence length="278" mass="31618">MKKTQKSVSLGLFTPTCMALNTKERHTIDLQVQTLSDNPLFFYLCGILVGVFASFMVLVYYVSKLLPRRQPAVLLPVWDTGGSVCFLHGTSLLCQQAFTQGWTVGVYLVQQMWENIRNIVTSYQAYAFWYTLIVAFISFLSIGVLMIFFSSEYQEASAGVVVASLTAKYFPRALTHRIQGYCEEYYEEGARETKTALENLRKHCASPDCAQWSIMLKLNDSNRFASFVEGNSHLSDNEVMDYESYAFSMDRGRKQPTRNASRDYMEISDDDGTDSSDY</sequence>
<evidence type="ECO:0000256" key="5">
    <source>
        <dbReference type="ARBA" id="ARBA00022989"/>
    </source>
</evidence>
<dbReference type="PANTHER" id="PTHR13598">
    <property type="entry name" value="AT07567P-RELATED"/>
    <property type="match status" value="1"/>
</dbReference>
<comment type="caution">
    <text evidence="10">The sequence shown here is derived from an EMBL/GenBank/DDBJ whole genome shotgun (WGS) entry which is preliminary data.</text>
</comment>
<evidence type="ECO:0000313" key="10">
    <source>
        <dbReference type="EMBL" id="KOB66200.1"/>
    </source>
</evidence>
<dbReference type="EMBL" id="JTDY01006204">
    <property type="protein sequence ID" value="KOB66200.1"/>
    <property type="molecule type" value="Genomic_DNA"/>
</dbReference>
<accession>A0A0L7KSX5</accession>
<dbReference type="GO" id="GO:0005637">
    <property type="term" value="C:nuclear inner membrane"/>
    <property type="evidence" value="ECO:0007669"/>
    <property type="project" value="UniProtKB-SubCell"/>
</dbReference>
<evidence type="ECO:0000256" key="2">
    <source>
        <dbReference type="ARBA" id="ARBA00005748"/>
    </source>
</evidence>
<feature type="region of interest" description="Disordered" evidence="8">
    <location>
        <begin position="253"/>
        <end position="278"/>
    </location>
</feature>
<dbReference type="Pfam" id="PF10225">
    <property type="entry name" value="NEMP"/>
    <property type="match status" value="2"/>
</dbReference>
<dbReference type="STRING" id="104452.A0A0L7KSX5"/>
<evidence type="ECO:0000256" key="7">
    <source>
        <dbReference type="ARBA" id="ARBA00023242"/>
    </source>
</evidence>